<evidence type="ECO:0000256" key="1">
    <source>
        <dbReference type="SAM" id="MobiDB-lite"/>
    </source>
</evidence>
<feature type="region of interest" description="Disordered" evidence="1">
    <location>
        <begin position="31"/>
        <end position="54"/>
    </location>
</feature>
<protein>
    <submittedName>
        <fullName evidence="3">VWA domain-containing protein</fullName>
    </submittedName>
</protein>
<dbReference type="InterPro" id="IPR036465">
    <property type="entry name" value="vWFA_dom_sf"/>
</dbReference>
<dbReference type="Proteomes" id="UP000886805">
    <property type="component" value="Unassembled WGS sequence"/>
</dbReference>
<name>A0A9D2BDW6_9FIRM</name>
<dbReference type="SUPFAM" id="SSF53850">
    <property type="entry name" value="Periplasmic binding protein-like II"/>
    <property type="match status" value="1"/>
</dbReference>
<feature type="domain" description="VWFA" evidence="2">
    <location>
        <begin position="373"/>
        <end position="547"/>
    </location>
</feature>
<evidence type="ECO:0000259" key="2">
    <source>
        <dbReference type="PROSITE" id="PS50234"/>
    </source>
</evidence>
<proteinExistence type="predicted"/>
<dbReference type="CDD" id="cd00198">
    <property type="entry name" value="vWFA"/>
    <property type="match status" value="1"/>
</dbReference>
<gene>
    <name evidence="3" type="ORF">H9849_06275</name>
</gene>
<organism evidence="3 4">
    <name type="scientific">Candidatus Anaerobutyricum stercoripullorum</name>
    <dbReference type="NCBI Taxonomy" id="2838456"/>
    <lineage>
        <taxon>Bacteria</taxon>
        <taxon>Bacillati</taxon>
        <taxon>Bacillota</taxon>
        <taxon>Clostridia</taxon>
        <taxon>Lachnospirales</taxon>
        <taxon>Lachnospiraceae</taxon>
        <taxon>Anaerobutyricum</taxon>
    </lineage>
</organism>
<sequence>MKAVKRTRKGMRTFLWILLTLAVLLTGCGSGGGSSQRGDAQVTEDSRGSGKAQVLGNGRTTLRIVSGSENAELEPILNEFAEKENIKIEMTYQGSLDIMRLLGEEIPYDAVWPASSLWLTMGDTQHRIKHMESVSITPVVFGIRQSLAEELGFVGREVSVKDILSAIQSGKLRFCMTSATQSNSGASAYIGFLYALLGNPEMITMEDLQNPDLQTQIQELLSGVDRSSGSSDWLKDMFLEGDYDAMVNYECLMIQADQELEQQGKEPLYVVYPYDGLSIADSPLGYVDNGDDQKEEAFLKLQEYLLSDEVQNEIQRTGRRSGYTGVSEENKDVFCTDWGLQPDRVLSPIRMPAADVLNECLNLYQTDFKKPSLNVYCLDYSGSMEGEGNRQLVDAMEQLLIQENARQNYLQASENEVNILIPFAGNVIDVYTAVGNGSEIEELYEKVADQKVGGGTDMYRAAVKGIDMLKEYDLSQYTPAIILLTDGQSGGDFGEFEEAFEELGTEVPVFSIMFGDADETQLQQMADYTNARIFDGRENLTEAFRSVRGYN</sequence>
<evidence type="ECO:0000313" key="4">
    <source>
        <dbReference type="Proteomes" id="UP000886805"/>
    </source>
</evidence>
<dbReference type="PROSITE" id="PS50234">
    <property type="entry name" value="VWFA"/>
    <property type="match status" value="1"/>
</dbReference>
<comment type="caution">
    <text evidence="3">The sequence shown here is derived from an EMBL/GenBank/DDBJ whole genome shotgun (WGS) entry which is preliminary data.</text>
</comment>
<dbReference type="Gene3D" id="3.40.50.410">
    <property type="entry name" value="von Willebrand factor, type A domain"/>
    <property type="match status" value="1"/>
</dbReference>
<accession>A0A9D2BDW6</accession>
<dbReference type="AlphaFoldDB" id="A0A9D2BDW6"/>
<reference evidence="3" key="1">
    <citation type="journal article" date="2021" name="PeerJ">
        <title>Extensive microbial diversity within the chicken gut microbiome revealed by metagenomics and culture.</title>
        <authorList>
            <person name="Gilroy R."/>
            <person name="Ravi A."/>
            <person name="Getino M."/>
            <person name="Pursley I."/>
            <person name="Horton D.L."/>
            <person name="Alikhan N.F."/>
            <person name="Baker D."/>
            <person name="Gharbi K."/>
            <person name="Hall N."/>
            <person name="Watson M."/>
            <person name="Adriaenssens E.M."/>
            <person name="Foster-Nyarko E."/>
            <person name="Jarju S."/>
            <person name="Secka A."/>
            <person name="Antonio M."/>
            <person name="Oren A."/>
            <person name="Chaudhuri R.R."/>
            <person name="La Ragione R."/>
            <person name="Hildebrand F."/>
            <person name="Pallen M.J."/>
        </authorList>
    </citation>
    <scope>NUCLEOTIDE SEQUENCE</scope>
    <source>
        <strain evidence="3">ChiSxjej3B15-1167</strain>
    </source>
</reference>
<dbReference type="Pfam" id="PF00092">
    <property type="entry name" value="VWA"/>
    <property type="match status" value="1"/>
</dbReference>
<evidence type="ECO:0000313" key="3">
    <source>
        <dbReference type="EMBL" id="HIX72611.1"/>
    </source>
</evidence>
<reference evidence="3" key="2">
    <citation type="submission" date="2021-04" db="EMBL/GenBank/DDBJ databases">
        <authorList>
            <person name="Gilroy R."/>
        </authorList>
    </citation>
    <scope>NUCLEOTIDE SEQUENCE</scope>
    <source>
        <strain evidence="3">ChiSxjej3B15-1167</strain>
    </source>
</reference>
<dbReference type="InterPro" id="IPR002035">
    <property type="entry name" value="VWF_A"/>
</dbReference>
<dbReference type="SUPFAM" id="SSF53300">
    <property type="entry name" value="vWA-like"/>
    <property type="match status" value="1"/>
</dbReference>
<dbReference type="Gene3D" id="3.40.190.10">
    <property type="entry name" value="Periplasmic binding protein-like II"/>
    <property type="match status" value="2"/>
</dbReference>
<dbReference type="EMBL" id="DXEQ01000182">
    <property type="protein sequence ID" value="HIX72611.1"/>
    <property type="molecule type" value="Genomic_DNA"/>
</dbReference>
<dbReference type="Pfam" id="PF13531">
    <property type="entry name" value="SBP_bac_11"/>
    <property type="match status" value="1"/>
</dbReference>
<dbReference type="PROSITE" id="PS51257">
    <property type="entry name" value="PROKAR_LIPOPROTEIN"/>
    <property type="match status" value="1"/>
</dbReference>